<evidence type="ECO:0000259" key="1">
    <source>
        <dbReference type="PROSITE" id="PS51186"/>
    </source>
</evidence>
<feature type="domain" description="N-acetyltransferase" evidence="1">
    <location>
        <begin position="7"/>
        <end position="160"/>
    </location>
</feature>
<evidence type="ECO:0000313" key="2">
    <source>
        <dbReference type="EMBL" id="MBD7988437.1"/>
    </source>
</evidence>
<dbReference type="Proteomes" id="UP000647183">
    <property type="component" value="Unassembled WGS sequence"/>
</dbReference>
<dbReference type="Gene3D" id="3.40.630.30">
    <property type="match status" value="1"/>
</dbReference>
<reference evidence="2 3" key="1">
    <citation type="submission" date="2020-08" db="EMBL/GenBank/DDBJ databases">
        <title>A Genomic Blueprint of the Chicken Gut Microbiome.</title>
        <authorList>
            <person name="Gilroy R."/>
            <person name="Ravi A."/>
            <person name="Getino M."/>
            <person name="Pursley I."/>
            <person name="Horton D.L."/>
            <person name="Alikhan N.-F."/>
            <person name="Baker D."/>
            <person name="Gharbi K."/>
            <person name="Hall N."/>
            <person name="Watson M."/>
            <person name="Adriaenssens E.M."/>
            <person name="Foster-Nyarko E."/>
            <person name="Jarju S."/>
            <person name="Secka A."/>
            <person name="Antonio M."/>
            <person name="Oren A."/>
            <person name="Chaudhuri R."/>
            <person name="La Ragione R.M."/>
            <person name="Hildebrand F."/>
            <person name="Pallen M.J."/>
        </authorList>
    </citation>
    <scope>NUCLEOTIDE SEQUENCE [LARGE SCALE GENOMIC DNA]</scope>
    <source>
        <strain evidence="2 3">Sa2BVA3</strain>
    </source>
</reference>
<dbReference type="SUPFAM" id="SSF55729">
    <property type="entry name" value="Acyl-CoA N-acyltransferases (Nat)"/>
    <property type="match status" value="1"/>
</dbReference>
<dbReference type="EMBL" id="JACSQJ010000005">
    <property type="protein sequence ID" value="MBD7988437.1"/>
    <property type="molecule type" value="Genomic_DNA"/>
</dbReference>
<dbReference type="PROSITE" id="PS51186">
    <property type="entry name" value="GNAT"/>
    <property type="match status" value="1"/>
</dbReference>
<keyword evidence="3" id="KW-1185">Reference proteome</keyword>
<comment type="caution">
    <text evidence="2">The sequence shown here is derived from an EMBL/GenBank/DDBJ whole genome shotgun (WGS) entry which is preliminary data.</text>
</comment>
<dbReference type="InterPro" id="IPR000182">
    <property type="entry name" value="GNAT_dom"/>
</dbReference>
<proteinExistence type="predicted"/>
<dbReference type="InterPro" id="IPR016181">
    <property type="entry name" value="Acyl_CoA_acyltransferase"/>
</dbReference>
<accession>A0ABR8UK79</accession>
<dbReference type="RefSeq" id="WP_191729627.1">
    <property type="nucleotide sequence ID" value="NZ_JACSQJ010000005.1"/>
</dbReference>
<name>A0ABR8UK79_9GAMM</name>
<gene>
    <name evidence="2" type="ORF">H9645_10400</name>
</gene>
<sequence length="347" mass="37769">MNALAYEVTRGVVERDRDAVLAVWSGNLGHDERMRRKYGWFYLGSPGGPPMLGLLRLVPGGRVVGAASAGPRRMLLDGREVRGGLLVDLAVAPSHRAFGPALMLQGHFVEHGDERFDMLYGFPNGKAEPVFRRAGHVRLGEMVRYVRVLRHARYLARHVPAALAGAAGVLVDRARHLVLASRVLARDALRVQWADSADPRFDDLWSDSAPRQGMCGIHDAAFARWRFDQSPLGKTRYLLLSSPGDDRLLAWFACQDGANGSLDVIDFWSVDAAHGIGRRFVDALLLAAWRAGAASVAVEYAAPPPMLAGWTGAGFVERGRRPLYGRALAGSLPADGPLHITAADEDE</sequence>
<evidence type="ECO:0000313" key="3">
    <source>
        <dbReference type="Proteomes" id="UP000647183"/>
    </source>
</evidence>
<organism evidence="2 3">
    <name type="scientific">Luteimonas colneyensis</name>
    <dbReference type="NCBI Taxonomy" id="2762230"/>
    <lineage>
        <taxon>Bacteria</taxon>
        <taxon>Pseudomonadati</taxon>
        <taxon>Pseudomonadota</taxon>
        <taxon>Gammaproteobacteria</taxon>
        <taxon>Lysobacterales</taxon>
        <taxon>Lysobacteraceae</taxon>
        <taxon>Luteimonas</taxon>
    </lineage>
</organism>
<protein>
    <recommendedName>
        <fullName evidence="1">N-acetyltransferase domain-containing protein</fullName>
    </recommendedName>
</protein>